<protein>
    <submittedName>
        <fullName evidence="2">Uncharacterized protein</fullName>
    </submittedName>
</protein>
<feature type="region of interest" description="Disordered" evidence="1">
    <location>
        <begin position="1"/>
        <end position="53"/>
    </location>
</feature>
<keyword evidence="3" id="KW-1185">Reference proteome</keyword>
<feature type="compositionally biased region" description="Basic and acidic residues" evidence="1">
    <location>
        <begin position="36"/>
        <end position="53"/>
    </location>
</feature>
<dbReference type="RefSeq" id="WP_266149942.1">
    <property type="nucleotide sequence ID" value="NZ_CP064028.1"/>
</dbReference>
<accession>A0ABV9BWN2</accession>
<name>A0ABV9BWN2_9GAMM</name>
<proteinExistence type="predicted"/>
<evidence type="ECO:0000256" key="1">
    <source>
        <dbReference type="SAM" id="MobiDB-lite"/>
    </source>
</evidence>
<dbReference type="Proteomes" id="UP001595961">
    <property type="component" value="Unassembled WGS sequence"/>
</dbReference>
<comment type="caution">
    <text evidence="2">The sequence shown here is derived from an EMBL/GenBank/DDBJ whole genome shotgun (WGS) entry which is preliminary data.</text>
</comment>
<reference evidence="3" key="1">
    <citation type="journal article" date="2019" name="Int. J. Syst. Evol. Microbiol.">
        <title>The Global Catalogue of Microorganisms (GCM) 10K type strain sequencing project: providing services to taxonomists for standard genome sequencing and annotation.</title>
        <authorList>
            <consortium name="The Broad Institute Genomics Platform"/>
            <consortium name="The Broad Institute Genome Sequencing Center for Infectious Disease"/>
            <person name="Wu L."/>
            <person name="Ma J."/>
        </authorList>
    </citation>
    <scope>NUCLEOTIDE SEQUENCE [LARGE SCALE GENOMIC DNA]</scope>
    <source>
        <strain evidence="3">CCM 4481</strain>
    </source>
</reference>
<evidence type="ECO:0000313" key="2">
    <source>
        <dbReference type="EMBL" id="MFC4525149.1"/>
    </source>
</evidence>
<organism evidence="2 3">
    <name type="scientific">Dyella halodurans</name>
    <dbReference type="NCBI Taxonomy" id="1920171"/>
    <lineage>
        <taxon>Bacteria</taxon>
        <taxon>Pseudomonadati</taxon>
        <taxon>Pseudomonadota</taxon>
        <taxon>Gammaproteobacteria</taxon>
        <taxon>Lysobacterales</taxon>
        <taxon>Rhodanobacteraceae</taxon>
        <taxon>Dyella</taxon>
    </lineage>
</organism>
<gene>
    <name evidence="2" type="ORF">ACFO5W_00750</name>
</gene>
<feature type="compositionally biased region" description="Basic and acidic residues" evidence="1">
    <location>
        <begin position="1"/>
        <end position="28"/>
    </location>
</feature>
<evidence type="ECO:0000313" key="3">
    <source>
        <dbReference type="Proteomes" id="UP001595961"/>
    </source>
</evidence>
<dbReference type="EMBL" id="JBHSGA010000003">
    <property type="protein sequence ID" value="MFC4525149.1"/>
    <property type="molecule type" value="Genomic_DNA"/>
</dbReference>
<sequence>MNTTHKPDPHQSTERKPMSPQRDDDKQHHGQSKPSDPNRQDHRGADRDANHKR</sequence>